<dbReference type="EMBL" id="FNQB01000001">
    <property type="protein sequence ID" value="SDY77469.1"/>
    <property type="molecule type" value="Genomic_DNA"/>
</dbReference>
<gene>
    <name evidence="5" type="ORF">SAMN05421684_1481</name>
</gene>
<dbReference type="AlphaFoldDB" id="A0A1H3MN04"/>
<feature type="compositionally biased region" description="Polar residues" evidence="2">
    <location>
        <begin position="293"/>
        <end position="304"/>
    </location>
</feature>
<proteinExistence type="predicted"/>
<dbReference type="GO" id="GO:0004553">
    <property type="term" value="F:hydrolase activity, hydrolyzing O-glycosyl compounds"/>
    <property type="evidence" value="ECO:0007669"/>
    <property type="project" value="InterPro"/>
</dbReference>
<organism evidence="5 6">
    <name type="scientific">Asanoa ishikariensis</name>
    <dbReference type="NCBI Taxonomy" id="137265"/>
    <lineage>
        <taxon>Bacteria</taxon>
        <taxon>Bacillati</taxon>
        <taxon>Actinomycetota</taxon>
        <taxon>Actinomycetes</taxon>
        <taxon>Micromonosporales</taxon>
        <taxon>Micromonosporaceae</taxon>
        <taxon>Asanoa</taxon>
    </lineage>
</organism>
<keyword evidence="3" id="KW-0732">Signal</keyword>
<dbReference type="CDD" id="cd00413">
    <property type="entry name" value="Glyco_hydrolase_16"/>
    <property type="match status" value="1"/>
</dbReference>
<dbReference type="InterPro" id="IPR000757">
    <property type="entry name" value="Beta-glucanase-like"/>
</dbReference>
<dbReference type="Pfam" id="PF00722">
    <property type="entry name" value="Glyco_hydro_16"/>
    <property type="match status" value="1"/>
</dbReference>
<evidence type="ECO:0000256" key="1">
    <source>
        <dbReference type="ARBA" id="ARBA00022801"/>
    </source>
</evidence>
<evidence type="ECO:0000313" key="5">
    <source>
        <dbReference type="EMBL" id="SDY77469.1"/>
    </source>
</evidence>
<dbReference type="GO" id="GO:0005975">
    <property type="term" value="P:carbohydrate metabolic process"/>
    <property type="evidence" value="ECO:0007669"/>
    <property type="project" value="InterPro"/>
</dbReference>
<dbReference type="Gene3D" id="2.10.10.20">
    <property type="entry name" value="Carbohydrate-binding module superfamily 5/12"/>
    <property type="match status" value="1"/>
</dbReference>
<dbReference type="InterPro" id="IPR003610">
    <property type="entry name" value="CBM5/12"/>
</dbReference>
<dbReference type="InterPro" id="IPR013320">
    <property type="entry name" value="ConA-like_dom_sf"/>
</dbReference>
<dbReference type="CDD" id="cd12215">
    <property type="entry name" value="ChiC_BD"/>
    <property type="match status" value="1"/>
</dbReference>
<feature type="domain" description="GH16" evidence="4">
    <location>
        <begin position="39"/>
        <end position="279"/>
    </location>
</feature>
<dbReference type="GO" id="GO:0030246">
    <property type="term" value="F:carbohydrate binding"/>
    <property type="evidence" value="ECO:0007669"/>
    <property type="project" value="InterPro"/>
</dbReference>
<dbReference type="STRING" id="137265.SAMN05421684_1481"/>
<feature type="compositionally biased region" description="Pro residues" evidence="2">
    <location>
        <begin position="306"/>
        <end position="332"/>
    </location>
</feature>
<dbReference type="GO" id="GO:0005576">
    <property type="term" value="C:extracellular region"/>
    <property type="evidence" value="ECO:0007669"/>
    <property type="project" value="InterPro"/>
</dbReference>
<dbReference type="Gene3D" id="2.60.120.200">
    <property type="match status" value="1"/>
</dbReference>
<feature type="signal peptide" evidence="3">
    <location>
        <begin position="1"/>
        <end position="34"/>
    </location>
</feature>
<sequence>MSRVPKLLGGAAAAGLLAAVAGIAVVSAAGPASAAPCGALFDDFTYSSSSDPAIAARNWTVRTNSGGPGVPGASWPASNVTFPTVDGQKVLQLAAATDGTAGGTSHAEMLHHRKFFEGTYAARVKFADAPVSGNDGDHLVETFFTITPLDRPLDPNYGEIDFEYLPNGGWGEQGPIFYQTTWETYQNEPWQAVNTHTEQRQSFNGWHNLQFNVSAGRVKYYVDGVQVADHGDQYYPETNMSINFNLWFIDLATHTGGRAVYNQQVDWLYYAGSEALTPAQVATRVSGLRSAGTAHTDTVGNGNCPTNPPTQNPTNPPTQNPTNPPTQNPTNPPANCAGAPAWNWGTVYLEGQRVKHPNRQGQPHLWQANWWTQGSEPGWTAQWRDVGAC</sequence>
<dbReference type="RefSeq" id="WP_090788637.1">
    <property type="nucleotide sequence ID" value="NZ_BOND01000017.1"/>
</dbReference>
<dbReference type="SUPFAM" id="SSF49899">
    <property type="entry name" value="Concanavalin A-like lectins/glucanases"/>
    <property type="match status" value="1"/>
</dbReference>
<dbReference type="PROSITE" id="PS51762">
    <property type="entry name" value="GH16_2"/>
    <property type="match status" value="1"/>
</dbReference>
<accession>A0A1H3MN04</accession>
<dbReference type="SUPFAM" id="SSF51055">
    <property type="entry name" value="Carbohydrate binding domain"/>
    <property type="match status" value="1"/>
</dbReference>
<protein>
    <submittedName>
        <fullName evidence="5">Beta-glucanase, GH16 family</fullName>
    </submittedName>
</protein>
<evidence type="ECO:0000256" key="2">
    <source>
        <dbReference type="SAM" id="MobiDB-lite"/>
    </source>
</evidence>
<dbReference type="Proteomes" id="UP000199632">
    <property type="component" value="Unassembled WGS sequence"/>
</dbReference>
<dbReference type="SMART" id="SM00495">
    <property type="entry name" value="ChtBD3"/>
    <property type="match status" value="1"/>
</dbReference>
<evidence type="ECO:0000256" key="3">
    <source>
        <dbReference type="SAM" id="SignalP"/>
    </source>
</evidence>
<reference evidence="6" key="1">
    <citation type="submission" date="2016-10" db="EMBL/GenBank/DDBJ databases">
        <authorList>
            <person name="Varghese N."/>
            <person name="Submissions S."/>
        </authorList>
    </citation>
    <scope>NUCLEOTIDE SEQUENCE [LARGE SCALE GENOMIC DNA]</scope>
    <source>
        <strain evidence="6">DSM 44718</strain>
    </source>
</reference>
<name>A0A1H3MN04_9ACTN</name>
<evidence type="ECO:0000313" key="6">
    <source>
        <dbReference type="Proteomes" id="UP000199632"/>
    </source>
</evidence>
<dbReference type="InterPro" id="IPR036573">
    <property type="entry name" value="CBM_sf_5/12"/>
</dbReference>
<keyword evidence="1" id="KW-0378">Hydrolase</keyword>
<dbReference type="OrthoDB" id="3404894at2"/>
<feature type="chain" id="PRO_5011753793" evidence="3">
    <location>
        <begin position="35"/>
        <end position="389"/>
    </location>
</feature>
<keyword evidence="6" id="KW-1185">Reference proteome</keyword>
<evidence type="ECO:0000259" key="4">
    <source>
        <dbReference type="PROSITE" id="PS51762"/>
    </source>
</evidence>
<feature type="region of interest" description="Disordered" evidence="2">
    <location>
        <begin position="292"/>
        <end position="338"/>
    </location>
</feature>